<reference evidence="2" key="1">
    <citation type="submission" date="2021-06" db="EMBL/GenBank/DDBJ databases">
        <title>Comparative genomics, transcriptomics and evolutionary studies reveal genomic signatures of adaptation to plant cell wall in hemibiotrophic fungi.</title>
        <authorList>
            <consortium name="DOE Joint Genome Institute"/>
            <person name="Baroncelli R."/>
            <person name="Diaz J.F."/>
            <person name="Benocci T."/>
            <person name="Peng M."/>
            <person name="Battaglia E."/>
            <person name="Haridas S."/>
            <person name="Andreopoulos W."/>
            <person name="Labutti K."/>
            <person name="Pangilinan J."/>
            <person name="Floch G.L."/>
            <person name="Makela M.R."/>
            <person name="Henrissat B."/>
            <person name="Grigoriev I.V."/>
            <person name="Crouch J.A."/>
            <person name="De Vries R.P."/>
            <person name="Sukno S.A."/>
            <person name="Thon M.R."/>
        </authorList>
    </citation>
    <scope>NUCLEOTIDE SEQUENCE</scope>
    <source>
        <strain evidence="2">CBS 193.32</strain>
    </source>
</reference>
<dbReference type="Pfam" id="PF22998">
    <property type="entry name" value="GNAT_LYC1-like"/>
    <property type="match status" value="1"/>
</dbReference>
<dbReference type="Gene3D" id="3.40.630.30">
    <property type="match status" value="1"/>
</dbReference>
<dbReference type="SUPFAM" id="SSF55729">
    <property type="entry name" value="Acyl-CoA N-acyltransferases (Nat)"/>
    <property type="match status" value="1"/>
</dbReference>
<dbReference type="InterPro" id="IPR016181">
    <property type="entry name" value="Acyl_CoA_acyltransferase"/>
</dbReference>
<comment type="caution">
    <text evidence="2">The sequence shown here is derived from an EMBL/GenBank/DDBJ whole genome shotgun (WGS) entry which is preliminary data.</text>
</comment>
<gene>
    <name evidence="2" type="ORF">BDP55DRAFT_692880</name>
</gene>
<accession>A0AAJ0EZC8</accession>
<evidence type="ECO:0000313" key="2">
    <source>
        <dbReference type="EMBL" id="KAK1687388.1"/>
    </source>
</evidence>
<dbReference type="EMBL" id="JAHMHR010000015">
    <property type="protein sequence ID" value="KAK1687388.1"/>
    <property type="molecule type" value="Genomic_DNA"/>
</dbReference>
<dbReference type="PANTHER" id="PTHR34815:SF2">
    <property type="entry name" value="N-ACETYLTRANSFERASE DOMAIN-CONTAINING PROTEIN"/>
    <property type="match status" value="1"/>
</dbReference>
<dbReference type="AlphaFoldDB" id="A0AAJ0EZC8"/>
<dbReference type="InterPro" id="IPR055100">
    <property type="entry name" value="GNAT_LYC1-like"/>
</dbReference>
<dbReference type="Proteomes" id="UP001224890">
    <property type="component" value="Unassembled WGS sequence"/>
</dbReference>
<feature type="domain" description="LYC1 C-terminal" evidence="1">
    <location>
        <begin position="171"/>
        <end position="399"/>
    </location>
</feature>
<protein>
    <recommendedName>
        <fullName evidence="1">LYC1 C-terminal domain-containing protein</fullName>
    </recommendedName>
</protein>
<dbReference type="PANTHER" id="PTHR34815">
    <property type="entry name" value="LYSINE ACETYLTRANSFERASE"/>
    <property type="match status" value="1"/>
</dbReference>
<evidence type="ECO:0000259" key="1">
    <source>
        <dbReference type="Pfam" id="PF22998"/>
    </source>
</evidence>
<sequence length="399" mass="44957">MDSKVATPSSSSSDLQLDYPTPEECLQIWVNTADSWKDSLTTPLYILESAYLMTVPLARNGGMTTWVLVDKSRLPNERDILCSCESFRKRSLLSDNMGNITEGIVHGIASVFCPEEFRGRGYAARHMRELAKVLRGWQSENGQIFGSVPHSDIGKEYYTRLGWTPHSVNKHLVLPSAKMESPTTSQLVFESDLEGLCSRDETMIRDDMAMPSVSRNRVIILPDLDHMLWHIRKEDFATKHIFRKKAATKGAIAGVPGKQVWAIWVRRYYTHPDYHSGEDTDDPNVLHILRLVVEGDETANKTREGNFTAPMEQSAEQAAALKAVMQAAQVEAADWRLDQVQLWDPSPMVKSLLDQSDLNPVVVERQTHSIASVLWFEDGEGLGLEKALVLTNNEHYAWC</sequence>
<dbReference type="GeneID" id="85461699"/>
<keyword evidence="3" id="KW-1185">Reference proteome</keyword>
<organism evidence="2 3">
    <name type="scientific">Colletotrichum godetiae</name>
    <dbReference type="NCBI Taxonomy" id="1209918"/>
    <lineage>
        <taxon>Eukaryota</taxon>
        <taxon>Fungi</taxon>
        <taxon>Dikarya</taxon>
        <taxon>Ascomycota</taxon>
        <taxon>Pezizomycotina</taxon>
        <taxon>Sordariomycetes</taxon>
        <taxon>Hypocreomycetidae</taxon>
        <taxon>Glomerellales</taxon>
        <taxon>Glomerellaceae</taxon>
        <taxon>Colletotrichum</taxon>
        <taxon>Colletotrichum acutatum species complex</taxon>
    </lineage>
</organism>
<dbReference type="InterPro" id="IPR053013">
    <property type="entry name" value="LAT"/>
</dbReference>
<dbReference type="RefSeq" id="XP_060431083.1">
    <property type="nucleotide sequence ID" value="XM_060577173.1"/>
</dbReference>
<name>A0AAJ0EZC8_9PEZI</name>
<proteinExistence type="predicted"/>
<evidence type="ECO:0000313" key="3">
    <source>
        <dbReference type="Proteomes" id="UP001224890"/>
    </source>
</evidence>